<dbReference type="AlphaFoldDB" id="A0A8H6YMG7"/>
<name>A0A8H6YMG7_9AGAR</name>
<dbReference type="SUPFAM" id="SSF81383">
    <property type="entry name" value="F-box domain"/>
    <property type="match status" value="1"/>
</dbReference>
<dbReference type="InterPro" id="IPR036047">
    <property type="entry name" value="F-box-like_dom_sf"/>
</dbReference>
<proteinExistence type="predicted"/>
<gene>
    <name evidence="2" type="ORF">MSAN_01131100</name>
</gene>
<evidence type="ECO:0000313" key="2">
    <source>
        <dbReference type="EMBL" id="KAF7361009.1"/>
    </source>
</evidence>
<evidence type="ECO:0000259" key="1">
    <source>
        <dbReference type="PROSITE" id="PS50181"/>
    </source>
</evidence>
<dbReference type="Proteomes" id="UP000623467">
    <property type="component" value="Unassembled WGS sequence"/>
</dbReference>
<organism evidence="2 3">
    <name type="scientific">Mycena sanguinolenta</name>
    <dbReference type="NCBI Taxonomy" id="230812"/>
    <lineage>
        <taxon>Eukaryota</taxon>
        <taxon>Fungi</taxon>
        <taxon>Dikarya</taxon>
        <taxon>Basidiomycota</taxon>
        <taxon>Agaricomycotina</taxon>
        <taxon>Agaricomycetes</taxon>
        <taxon>Agaricomycetidae</taxon>
        <taxon>Agaricales</taxon>
        <taxon>Marasmiineae</taxon>
        <taxon>Mycenaceae</taxon>
        <taxon>Mycena</taxon>
    </lineage>
</organism>
<comment type="caution">
    <text evidence="2">The sequence shown here is derived from an EMBL/GenBank/DDBJ whole genome shotgun (WGS) entry which is preliminary data.</text>
</comment>
<dbReference type="EMBL" id="JACAZH010000008">
    <property type="protein sequence ID" value="KAF7361009.1"/>
    <property type="molecule type" value="Genomic_DNA"/>
</dbReference>
<keyword evidence="3" id="KW-1185">Reference proteome</keyword>
<dbReference type="PROSITE" id="PS50181">
    <property type="entry name" value="FBOX"/>
    <property type="match status" value="1"/>
</dbReference>
<sequence length="729" mass="82954">MIGDIVTVTRFAFNVHQTSTVFIDRFVDMDPDEPDYIALPFFIPLSEQRADRDSTTNRIATECLRQLNVERCRIFGGKPPKTLDIFPRMPIDIILEVLNFLHPLDLLHLSRTTRDFRTLLHQPAQDAIWCVSFTAPLPMCPSNITGRRWAQLLFGPYFCEECGRGGTLPDFGILRRLCTRCLERLLVDVRSLYHGDSAAVSQLIPWTRREAGSENPWDGKDRHRVLISEARSVIEEYEACERDQSPEPDHSGPLAAFIQRRLDLMQERHRRLLQGKVWVRGVSKARADHEAECANKIQASVKKRLLKEGYDPRDMKYIRGTVSDLVVICRLNRLSSRNWKKTRPAFLAGVLGAKRVRLSYEVEARQSVIENVLEGFLSQRQPSTWAYTPGISDVIQFPEFQRLLEDTEGEVLAPDDPLLVTALEQLPARLEAWSAAERASLAARAPHSNASEDVLVLATTVFTCGGTYPWHSYFNPPHCCLVGWKGAGACRGPTCYVSFVKFSERGSTAARALVRLAGLDPQEATADQMDALDLRFVCNDCLIQQWGQVVMTWRRCLQHALDRALEESEPVRHVSSWALLSPLGAKDVRRREYNKKDYSRRDPIWLCNLCSAHFHRCREYADVVEHVSTEHDIARPKQGLHFIDRVGGHRPPRPSMFLSYGVHAAEYRCNQCAAEKPNSVKLMALRAVIAHVRAKHPGVLTEPGYTRVERLIRSFPDHHIVMEEVRACI</sequence>
<evidence type="ECO:0000313" key="3">
    <source>
        <dbReference type="Proteomes" id="UP000623467"/>
    </source>
</evidence>
<dbReference type="CDD" id="cd09917">
    <property type="entry name" value="F-box_SF"/>
    <property type="match status" value="1"/>
</dbReference>
<feature type="domain" description="F-box" evidence="1">
    <location>
        <begin position="83"/>
        <end position="129"/>
    </location>
</feature>
<dbReference type="Pfam" id="PF00646">
    <property type="entry name" value="F-box"/>
    <property type="match status" value="1"/>
</dbReference>
<accession>A0A8H6YMG7</accession>
<protein>
    <recommendedName>
        <fullName evidence="1">F-box domain-containing protein</fullName>
    </recommendedName>
</protein>
<reference evidence="2" key="1">
    <citation type="submission" date="2020-05" db="EMBL/GenBank/DDBJ databases">
        <title>Mycena genomes resolve the evolution of fungal bioluminescence.</title>
        <authorList>
            <person name="Tsai I.J."/>
        </authorList>
    </citation>
    <scope>NUCLEOTIDE SEQUENCE</scope>
    <source>
        <strain evidence="2">160909Yilan</strain>
    </source>
</reference>
<dbReference type="InterPro" id="IPR001810">
    <property type="entry name" value="F-box_dom"/>
</dbReference>
<dbReference type="OrthoDB" id="2823912at2759"/>